<accession>A0A1G7VZI9</accession>
<name>A0A1G7VZI9_9BACT</name>
<reference evidence="3" key="1">
    <citation type="submission" date="2016-10" db="EMBL/GenBank/DDBJ databases">
        <authorList>
            <person name="Varghese N."/>
            <person name="Submissions S."/>
        </authorList>
    </citation>
    <scope>NUCLEOTIDE SEQUENCE [LARGE SCALE GENOMIC DNA]</scope>
    <source>
        <strain evidence="3">DSM 25329</strain>
    </source>
</reference>
<dbReference type="RefSeq" id="WP_229212918.1">
    <property type="nucleotide sequence ID" value="NZ_FNAN01000021.1"/>
</dbReference>
<gene>
    <name evidence="2" type="ORF">SAMN04487996_12161</name>
</gene>
<dbReference type="Proteomes" id="UP000198748">
    <property type="component" value="Unassembled WGS sequence"/>
</dbReference>
<keyword evidence="1" id="KW-1133">Transmembrane helix</keyword>
<keyword evidence="3" id="KW-1185">Reference proteome</keyword>
<organism evidence="2 3">
    <name type="scientific">Dyadobacter soli</name>
    <dbReference type="NCBI Taxonomy" id="659014"/>
    <lineage>
        <taxon>Bacteria</taxon>
        <taxon>Pseudomonadati</taxon>
        <taxon>Bacteroidota</taxon>
        <taxon>Cytophagia</taxon>
        <taxon>Cytophagales</taxon>
        <taxon>Spirosomataceae</taxon>
        <taxon>Dyadobacter</taxon>
    </lineage>
</organism>
<evidence type="ECO:0000256" key="1">
    <source>
        <dbReference type="SAM" id="Phobius"/>
    </source>
</evidence>
<feature type="transmembrane region" description="Helical" evidence="1">
    <location>
        <begin position="72"/>
        <end position="89"/>
    </location>
</feature>
<protein>
    <submittedName>
        <fullName evidence="2">Uncharacterized protein</fullName>
    </submittedName>
</protein>
<evidence type="ECO:0000313" key="3">
    <source>
        <dbReference type="Proteomes" id="UP000198748"/>
    </source>
</evidence>
<dbReference type="EMBL" id="FNAN01000021">
    <property type="protein sequence ID" value="SDG65204.1"/>
    <property type="molecule type" value="Genomic_DNA"/>
</dbReference>
<dbReference type="STRING" id="659014.SAMN04487996_12161"/>
<sequence length="92" mass="10157">MEKYYNQYAISLAVSLIGCLSYIIFAIVKKGIQNLQGREVAVVFFDFIAICSALKIVYLAFDVTICRPDSKLDLAFLALGGLMIALIATKML</sequence>
<keyword evidence="1" id="KW-0812">Transmembrane</keyword>
<evidence type="ECO:0000313" key="2">
    <source>
        <dbReference type="EMBL" id="SDG65204.1"/>
    </source>
</evidence>
<dbReference type="PROSITE" id="PS51257">
    <property type="entry name" value="PROKAR_LIPOPROTEIN"/>
    <property type="match status" value="1"/>
</dbReference>
<keyword evidence="1" id="KW-0472">Membrane</keyword>
<feature type="transmembrane region" description="Helical" evidence="1">
    <location>
        <begin position="6"/>
        <end position="28"/>
    </location>
</feature>
<proteinExistence type="predicted"/>
<dbReference type="AlphaFoldDB" id="A0A1G7VZI9"/>
<feature type="transmembrane region" description="Helical" evidence="1">
    <location>
        <begin position="40"/>
        <end position="60"/>
    </location>
</feature>